<evidence type="ECO:0008006" key="3">
    <source>
        <dbReference type="Google" id="ProtNLM"/>
    </source>
</evidence>
<accession>A0AAV4TBE8</accession>
<reference evidence="1 2" key="1">
    <citation type="submission" date="2021-06" db="EMBL/GenBank/DDBJ databases">
        <title>Caerostris darwini draft genome.</title>
        <authorList>
            <person name="Kono N."/>
            <person name="Arakawa K."/>
        </authorList>
    </citation>
    <scope>NUCLEOTIDE SEQUENCE [LARGE SCALE GENOMIC DNA]</scope>
</reference>
<evidence type="ECO:0000313" key="1">
    <source>
        <dbReference type="EMBL" id="GIY42110.1"/>
    </source>
</evidence>
<dbReference type="EMBL" id="BPLQ01009154">
    <property type="protein sequence ID" value="GIY42110.1"/>
    <property type="molecule type" value="Genomic_DNA"/>
</dbReference>
<proteinExistence type="predicted"/>
<dbReference type="AlphaFoldDB" id="A0AAV4TBE8"/>
<protein>
    <recommendedName>
        <fullName evidence="3">Transposase</fullName>
    </recommendedName>
</protein>
<keyword evidence="2" id="KW-1185">Reference proteome</keyword>
<gene>
    <name evidence="1" type="ORF">CDAR_290301</name>
</gene>
<name>A0AAV4TBE8_9ARAC</name>
<comment type="caution">
    <text evidence="1">The sequence shown here is derived from an EMBL/GenBank/DDBJ whole genome shotgun (WGS) entry which is preliminary data.</text>
</comment>
<evidence type="ECO:0000313" key="2">
    <source>
        <dbReference type="Proteomes" id="UP001054837"/>
    </source>
</evidence>
<dbReference type="Proteomes" id="UP001054837">
    <property type="component" value="Unassembled WGS sequence"/>
</dbReference>
<sequence>MKERDAHYRHILLRYFLKVERIAITKKVKCHIREKTLKKSQNWFVKFRSSDFSLKNAQRSGRPVEVDETLPLSIQIVIDIIHIVITTHEIPKKLNASQT</sequence>
<organism evidence="1 2">
    <name type="scientific">Caerostris darwini</name>
    <dbReference type="NCBI Taxonomy" id="1538125"/>
    <lineage>
        <taxon>Eukaryota</taxon>
        <taxon>Metazoa</taxon>
        <taxon>Ecdysozoa</taxon>
        <taxon>Arthropoda</taxon>
        <taxon>Chelicerata</taxon>
        <taxon>Arachnida</taxon>
        <taxon>Araneae</taxon>
        <taxon>Araneomorphae</taxon>
        <taxon>Entelegynae</taxon>
        <taxon>Araneoidea</taxon>
        <taxon>Araneidae</taxon>
        <taxon>Caerostris</taxon>
    </lineage>
</organism>